<keyword evidence="3" id="KW-0472">Membrane</keyword>
<feature type="compositionally biased region" description="Polar residues" evidence="2">
    <location>
        <begin position="199"/>
        <end position="216"/>
    </location>
</feature>
<feature type="transmembrane region" description="Helical" evidence="3">
    <location>
        <begin position="986"/>
        <end position="1009"/>
    </location>
</feature>
<keyword evidence="5" id="KW-1185">Reference proteome</keyword>
<feature type="region of interest" description="Disordered" evidence="2">
    <location>
        <begin position="1183"/>
        <end position="1205"/>
    </location>
</feature>
<keyword evidence="3" id="KW-1133">Transmembrane helix</keyword>
<reference evidence="4 5" key="1">
    <citation type="submission" date="2016-02" db="EMBL/GenBank/DDBJ databases">
        <title>Genome analysis of coral dinoflagellate symbionts highlights evolutionary adaptations to a symbiotic lifestyle.</title>
        <authorList>
            <person name="Aranda M."/>
            <person name="Li Y."/>
            <person name="Liew Y.J."/>
            <person name="Baumgarten S."/>
            <person name="Simakov O."/>
            <person name="Wilson M."/>
            <person name="Piel J."/>
            <person name="Ashoor H."/>
            <person name="Bougouffa S."/>
            <person name="Bajic V.B."/>
            <person name="Ryu T."/>
            <person name="Ravasi T."/>
            <person name="Bayer T."/>
            <person name="Micklem G."/>
            <person name="Kim H."/>
            <person name="Bhak J."/>
            <person name="Lajeunesse T.C."/>
            <person name="Voolstra C.R."/>
        </authorList>
    </citation>
    <scope>NUCLEOTIDE SEQUENCE [LARGE SCALE GENOMIC DNA]</scope>
    <source>
        <strain evidence="4 5">CCMP2467</strain>
    </source>
</reference>
<evidence type="ECO:0000313" key="4">
    <source>
        <dbReference type="EMBL" id="OLQ04315.1"/>
    </source>
</evidence>
<feature type="transmembrane region" description="Helical" evidence="3">
    <location>
        <begin position="817"/>
        <end position="834"/>
    </location>
</feature>
<dbReference type="GO" id="GO:0005216">
    <property type="term" value="F:monoatomic ion channel activity"/>
    <property type="evidence" value="ECO:0007669"/>
    <property type="project" value="InterPro"/>
</dbReference>
<accession>A0A1Q9EA64</accession>
<evidence type="ECO:0000313" key="5">
    <source>
        <dbReference type="Proteomes" id="UP000186817"/>
    </source>
</evidence>
<comment type="caution">
    <text evidence="4">The sequence shown here is derived from an EMBL/GenBank/DDBJ whole genome shotgun (WGS) entry which is preliminary data.</text>
</comment>
<dbReference type="InterPro" id="IPR044399">
    <property type="entry name" value="Mb-like_M"/>
</dbReference>
<evidence type="ECO:0000256" key="1">
    <source>
        <dbReference type="ARBA" id="ARBA00022737"/>
    </source>
</evidence>
<evidence type="ECO:0000256" key="3">
    <source>
        <dbReference type="SAM" id="Phobius"/>
    </source>
</evidence>
<dbReference type="InterPro" id="IPR024862">
    <property type="entry name" value="TRPV"/>
</dbReference>
<protein>
    <submittedName>
        <fullName evidence="4">Uncharacterized protein</fullName>
    </submittedName>
</protein>
<keyword evidence="1" id="KW-0677">Repeat</keyword>
<name>A0A1Q9EA64_SYMMI</name>
<dbReference type="OrthoDB" id="416017at2759"/>
<dbReference type="AlphaFoldDB" id="A0A1Q9EA64"/>
<feature type="compositionally biased region" description="Acidic residues" evidence="2">
    <location>
        <begin position="170"/>
        <end position="183"/>
    </location>
</feature>
<keyword evidence="3" id="KW-0812">Transmembrane</keyword>
<dbReference type="InterPro" id="IPR012292">
    <property type="entry name" value="Globin/Proto"/>
</dbReference>
<dbReference type="SUPFAM" id="SSF46458">
    <property type="entry name" value="Globin-like"/>
    <property type="match status" value="2"/>
</dbReference>
<dbReference type="PANTHER" id="PTHR10582:SF2">
    <property type="entry name" value="INACTIVE"/>
    <property type="match status" value="1"/>
</dbReference>
<dbReference type="PANTHER" id="PTHR10582">
    <property type="entry name" value="TRANSIENT RECEPTOR POTENTIAL ION CHANNEL PROTEIN"/>
    <property type="match status" value="1"/>
</dbReference>
<feature type="transmembrane region" description="Helical" evidence="3">
    <location>
        <begin position="902"/>
        <end position="924"/>
    </location>
</feature>
<dbReference type="GO" id="GO:0005886">
    <property type="term" value="C:plasma membrane"/>
    <property type="evidence" value="ECO:0007669"/>
    <property type="project" value="TreeGrafter"/>
</dbReference>
<organism evidence="4 5">
    <name type="scientific">Symbiodinium microadriaticum</name>
    <name type="common">Dinoflagellate</name>
    <name type="synonym">Zooxanthella microadriatica</name>
    <dbReference type="NCBI Taxonomy" id="2951"/>
    <lineage>
        <taxon>Eukaryota</taxon>
        <taxon>Sar</taxon>
        <taxon>Alveolata</taxon>
        <taxon>Dinophyceae</taxon>
        <taxon>Suessiales</taxon>
        <taxon>Symbiodiniaceae</taxon>
        <taxon>Symbiodinium</taxon>
    </lineage>
</organism>
<dbReference type="GO" id="GO:0020037">
    <property type="term" value="F:heme binding"/>
    <property type="evidence" value="ECO:0007669"/>
    <property type="project" value="InterPro"/>
</dbReference>
<dbReference type="EMBL" id="LSRX01000213">
    <property type="protein sequence ID" value="OLQ04315.1"/>
    <property type="molecule type" value="Genomic_DNA"/>
</dbReference>
<dbReference type="Gene3D" id="1.10.490.10">
    <property type="entry name" value="Globins"/>
    <property type="match status" value="2"/>
</dbReference>
<evidence type="ECO:0000256" key="2">
    <source>
        <dbReference type="SAM" id="MobiDB-lite"/>
    </source>
</evidence>
<feature type="transmembrane region" description="Helical" evidence="3">
    <location>
        <begin position="944"/>
        <end position="965"/>
    </location>
</feature>
<dbReference type="InterPro" id="IPR009050">
    <property type="entry name" value="Globin-like_sf"/>
</dbReference>
<feature type="transmembrane region" description="Helical" evidence="3">
    <location>
        <begin position="1040"/>
        <end position="1067"/>
    </location>
</feature>
<gene>
    <name evidence="4" type="ORF">AK812_SmicGene12628</name>
</gene>
<sequence>MMDLFYRGRAAIPPVQEAWNAFCGEFESREAAGEMFFTSLFDAAPSLQLLFKSPKAVVAMRFMIGISSIIACCSHKVQLKKEIEAQGFRHLEIDVTSVRVDFFREAFLDLMEETIGSRFNSNVRAGLQTLINYAGGAFIYIRREYAGRISLILRSWNFASKGSNDAEVMAADEEPEEGAEDEGDKEKETNANEVKQDNNVKTTKASNQSGARSSGEPSDGQMKVPTTFNEMVLFNASVMGFGANTWMNIILAQFDDMVRNVANSSRLQEECDVVSLVLAKYRGTINLPDFKAVTLASLRSLLPEGTERRQREALEIRDLHQHPLRDLLNRVVTYSAIEGEKNGCLMVDEDILRNLGYRLVRRLAKVTKFSKSRWKRQLETGQRCAAEHGWFGDVISEPLTEEEDTGTEISTRVRGDLLEDEREDTASVESEIHCDSCDEVNLGRAASRLDSQIPDCRFWSLLERNLSYLYGMQKSKHFCEWDSSHEIAWGWLWENIEGLLSSMLGKPRQQEHALGNFFRYMEDKDSQHLTQRLFPVFFELAPAGQDFFQQSTTRMYFISGRIIAMTVDMYATPRKMVEEISGIGLRHVGYAIPVEMFPPFVSAAVGLLQELTTNELAIEAFRWSLALIAKILVRAITEGSTLVMKAINTNQKIMLDKAMEVTSRGHRASELLSITVGTQSISPFYWAIDSGATVCAVAMLEDLLTIRADREAYYFGYDTLFTRHPEAVQRLCATAPTLMPTLLDGLVWRSRQTKEGFRRVNYYVKHLIQDLDGNLSMNLEWLVAHGDPKIIRHPTVVMFADLLWYKLASYKFVLSKLYFLLMLVIFVTSQAIIPNHTGQQQTREELTVMFVLRILNYLGMMCKLIFSSLRKTCSDCANGNIDKSFCIPIPAHLRSTQEAANFILMWLLIVSCAQEPLLLCLIFGQTGPDGFPLTTTCPGAEEFMASYSIATFLAMMIYWGLLLDLAIFSMRISAYVLVCGRMLAEVALFVCALLSLIVAFATSISALYFEYPSVEGAHVWIDVLLQAALEMFPQENYLEIAASSVIVFVPVVVFVFVVSILLMNLLIAQLTQSYHDAFSNMQGYARLNRAAITASTLHSVSRKRWSAFLNGLAMDTPLEFNEGDVGLAGGIQVLEPASAHPVFEDTIKRYGGSTDPQAPWPREVVEEAEDRLAKLEKTLSKIDGASETEEWSSPRAKNEAAAPEQAAWAAGAALHLPAWPWTMTMTRSRD</sequence>
<feature type="region of interest" description="Disordered" evidence="2">
    <location>
        <begin position="166"/>
        <end position="223"/>
    </location>
</feature>
<dbReference type="GO" id="GO:0098703">
    <property type="term" value="P:calcium ion import across plasma membrane"/>
    <property type="evidence" value="ECO:0007669"/>
    <property type="project" value="TreeGrafter"/>
</dbReference>
<feature type="compositionally biased region" description="Basic and acidic residues" evidence="2">
    <location>
        <begin position="184"/>
        <end position="198"/>
    </location>
</feature>
<dbReference type="GO" id="GO:0019825">
    <property type="term" value="F:oxygen binding"/>
    <property type="evidence" value="ECO:0007669"/>
    <property type="project" value="InterPro"/>
</dbReference>
<dbReference type="Proteomes" id="UP000186817">
    <property type="component" value="Unassembled WGS sequence"/>
</dbReference>
<proteinExistence type="predicted"/>
<dbReference type="CDD" id="cd01040">
    <property type="entry name" value="Mb-like"/>
    <property type="match status" value="1"/>
</dbReference>